<dbReference type="InterPro" id="IPR006680">
    <property type="entry name" value="Amidohydro-rel"/>
</dbReference>
<evidence type="ECO:0000259" key="1">
    <source>
        <dbReference type="Pfam" id="PF04909"/>
    </source>
</evidence>
<organism evidence="2 3">
    <name type="scientific">Rhodococcus antarcticus</name>
    <dbReference type="NCBI Taxonomy" id="2987751"/>
    <lineage>
        <taxon>Bacteria</taxon>
        <taxon>Bacillati</taxon>
        <taxon>Actinomycetota</taxon>
        <taxon>Actinomycetes</taxon>
        <taxon>Mycobacteriales</taxon>
        <taxon>Nocardiaceae</taxon>
        <taxon>Rhodococcus</taxon>
    </lineage>
</organism>
<dbReference type="Proteomes" id="UP001164965">
    <property type="component" value="Chromosome"/>
</dbReference>
<protein>
    <submittedName>
        <fullName evidence="2">Amidohydrolase family protein</fullName>
    </submittedName>
</protein>
<proteinExistence type="predicted"/>
<accession>A0ABY6NX97</accession>
<gene>
    <name evidence="2" type="ORF">RHODO2019_12595</name>
</gene>
<keyword evidence="3" id="KW-1185">Reference proteome</keyword>
<feature type="domain" description="Amidohydrolase-related" evidence="1">
    <location>
        <begin position="3"/>
        <end position="124"/>
    </location>
</feature>
<dbReference type="RefSeq" id="WP_265382122.1">
    <property type="nucleotide sequence ID" value="NZ_CP110615.1"/>
</dbReference>
<evidence type="ECO:0000313" key="3">
    <source>
        <dbReference type="Proteomes" id="UP001164965"/>
    </source>
</evidence>
<name>A0ABY6NX97_9NOCA</name>
<dbReference type="Pfam" id="PF04909">
    <property type="entry name" value="Amidohydro_2"/>
    <property type="match status" value="1"/>
</dbReference>
<sequence length="132" mass="14577">MEAGTAVLRLILRGTVDRHPDLQLVLGHWGELLLHAVERADSLSRGLERGVAQVLREDVHITTSGMLTPRLRRHTLELTTVDRILPSGDHPFHRLDPASTAAFLDLLPEPADREKGAHANAETLVAIEETHP</sequence>
<dbReference type="EMBL" id="CP110615">
    <property type="protein sequence ID" value="UZJ24015.1"/>
    <property type="molecule type" value="Genomic_DNA"/>
</dbReference>
<dbReference type="InterPro" id="IPR032466">
    <property type="entry name" value="Metal_Hydrolase"/>
</dbReference>
<dbReference type="Gene3D" id="3.20.20.140">
    <property type="entry name" value="Metal-dependent hydrolases"/>
    <property type="match status" value="1"/>
</dbReference>
<evidence type="ECO:0000313" key="2">
    <source>
        <dbReference type="EMBL" id="UZJ24015.1"/>
    </source>
</evidence>
<dbReference type="SUPFAM" id="SSF51556">
    <property type="entry name" value="Metallo-dependent hydrolases"/>
    <property type="match status" value="1"/>
</dbReference>
<reference evidence="2" key="1">
    <citation type="submission" date="2022-10" db="EMBL/GenBank/DDBJ databases">
        <title>Rhodococcus sp.75.</title>
        <authorList>
            <person name="Sun M."/>
        </authorList>
    </citation>
    <scope>NUCLEOTIDE SEQUENCE</scope>
    <source>
        <strain evidence="2">75</strain>
    </source>
</reference>